<feature type="compositionally biased region" description="Basic residues" evidence="1">
    <location>
        <begin position="56"/>
        <end position="66"/>
    </location>
</feature>
<dbReference type="AlphaFoldDB" id="A0A0L0FLP6"/>
<dbReference type="EMBL" id="KQ242741">
    <property type="protein sequence ID" value="KNC77406.1"/>
    <property type="molecule type" value="Genomic_DNA"/>
</dbReference>
<gene>
    <name evidence="2" type="ORF">SARC_10131</name>
</gene>
<accession>A0A0L0FLP6</accession>
<evidence type="ECO:0000313" key="2">
    <source>
        <dbReference type="EMBL" id="KNC77406.1"/>
    </source>
</evidence>
<protein>
    <submittedName>
        <fullName evidence="2">Uncharacterized protein</fullName>
    </submittedName>
</protein>
<feature type="compositionally biased region" description="Low complexity" evidence="1">
    <location>
        <begin position="15"/>
        <end position="26"/>
    </location>
</feature>
<dbReference type="GeneID" id="25910635"/>
<dbReference type="RefSeq" id="XP_014151308.1">
    <property type="nucleotide sequence ID" value="XM_014295833.1"/>
</dbReference>
<reference evidence="2 3" key="1">
    <citation type="submission" date="2011-02" db="EMBL/GenBank/DDBJ databases">
        <title>The Genome Sequence of Sphaeroforma arctica JP610.</title>
        <authorList>
            <consortium name="The Broad Institute Genome Sequencing Platform"/>
            <person name="Russ C."/>
            <person name="Cuomo C."/>
            <person name="Young S.K."/>
            <person name="Zeng Q."/>
            <person name="Gargeya S."/>
            <person name="Alvarado L."/>
            <person name="Berlin A."/>
            <person name="Chapman S.B."/>
            <person name="Chen Z."/>
            <person name="Freedman E."/>
            <person name="Gellesch M."/>
            <person name="Goldberg J."/>
            <person name="Griggs A."/>
            <person name="Gujja S."/>
            <person name="Heilman E."/>
            <person name="Heiman D."/>
            <person name="Howarth C."/>
            <person name="Mehta T."/>
            <person name="Neiman D."/>
            <person name="Pearson M."/>
            <person name="Roberts A."/>
            <person name="Saif S."/>
            <person name="Shea T."/>
            <person name="Shenoy N."/>
            <person name="Sisk P."/>
            <person name="Stolte C."/>
            <person name="Sykes S."/>
            <person name="White J."/>
            <person name="Yandava C."/>
            <person name="Burger G."/>
            <person name="Gray M.W."/>
            <person name="Holland P.W.H."/>
            <person name="King N."/>
            <person name="Lang F.B.F."/>
            <person name="Roger A.J."/>
            <person name="Ruiz-Trillo I."/>
            <person name="Haas B."/>
            <person name="Nusbaum C."/>
            <person name="Birren B."/>
        </authorList>
    </citation>
    <scope>NUCLEOTIDE SEQUENCE [LARGE SCALE GENOMIC DNA]</scope>
    <source>
        <strain evidence="2 3">JP610</strain>
    </source>
</reference>
<proteinExistence type="predicted"/>
<evidence type="ECO:0000313" key="3">
    <source>
        <dbReference type="Proteomes" id="UP000054560"/>
    </source>
</evidence>
<name>A0A0L0FLP6_9EUKA</name>
<feature type="compositionally biased region" description="Polar residues" evidence="1">
    <location>
        <begin position="27"/>
        <end position="36"/>
    </location>
</feature>
<feature type="region of interest" description="Disordered" evidence="1">
    <location>
        <begin position="1"/>
        <end position="71"/>
    </location>
</feature>
<sequence length="131" mass="15102">MSVTQGERMLRDQARAANKRNNAQTNMQVEDNSTNANKRHNTDNGAHNQNKQGGGGRHRKRKKHVKNVQAHTAWQCYPHIGVPIRKQFKPRGLSSEPRKMYRYQDCPLHLAKWKTSQRVMSTENTGGRKQT</sequence>
<evidence type="ECO:0000256" key="1">
    <source>
        <dbReference type="SAM" id="MobiDB-lite"/>
    </source>
</evidence>
<dbReference type="Proteomes" id="UP000054560">
    <property type="component" value="Unassembled WGS sequence"/>
</dbReference>
<organism evidence="2 3">
    <name type="scientific">Sphaeroforma arctica JP610</name>
    <dbReference type="NCBI Taxonomy" id="667725"/>
    <lineage>
        <taxon>Eukaryota</taxon>
        <taxon>Ichthyosporea</taxon>
        <taxon>Ichthyophonida</taxon>
        <taxon>Sphaeroforma</taxon>
    </lineage>
</organism>
<keyword evidence="3" id="KW-1185">Reference proteome</keyword>